<evidence type="ECO:0000313" key="9">
    <source>
        <dbReference type="EMBL" id="KAK3267495.1"/>
    </source>
</evidence>
<dbReference type="AlphaFoldDB" id="A0AAE0FXN6"/>
<keyword evidence="4 8" id="KW-0812">Transmembrane</keyword>
<dbReference type="PANTHER" id="PTHR10010:SF46">
    <property type="entry name" value="SODIUM-DEPENDENT PHOSPHATE TRANSPORT PROTEIN 2B"/>
    <property type="match status" value="1"/>
</dbReference>
<comment type="similarity">
    <text evidence="2">Belongs to the SLC34A transporter family.</text>
</comment>
<feature type="transmembrane region" description="Helical" evidence="8">
    <location>
        <begin position="19"/>
        <end position="35"/>
    </location>
</feature>
<evidence type="ECO:0000256" key="4">
    <source>
        <dbReference type="ARBA" id="ARBA00022692"/>
    </source>
</evidence>
<dbReference type="EMBL" id="LGRX02012374">
    <property type="protein sequence ID" value="KAK3267495.1"/>
    <property type="molecule type" value="Genomic_DNA"/>
</dbReference>
<reference evidence="9 10" key="1">
    <citation type="journal article" date="2015" name="Genome Biol. Evol.">
        <title>Comparative Genomics of a Bacterivorous Green Alga Reveals Evolutionary Causalities and Consequences of Phago-Mixotrophic Mode of Nutrition.</title>
        <authorList>
            <person name="Burns J.A."/>
            <person name="Paasch A."/>
            <person name="Narechania A."/>
            <person name="Kim E."/>
        </authorList>
    </citation>
    <scope>NUCLEOTIDE SEQUENCE [LARGE SCALE GENOMIC DNA]</scope>
    <source>
        <strain evidence="9 10">PLY_AMNH</strain>
    </source>
</reference>
<evidence type="ECO:0000256" key="5">
    <source>
        <dbReference type="ARBA" id="ARBA00022989"/>
    </source>
</evidence>
<dbReference type="PANTHER" id="PTHR10010">
    <property type="entry name" value="SOLUTE CARRIER FAMILY 34 SODIUM PHOSPHATE , MEMBER 2-RELATED"/>
    <property type="match status" value="1"/>
</dbReference>
<organism evidence="9 10">
    <name type="scientific">Cymbomonas tetramitiformis</name>
    <dbReference type="NCBI Taxonomy" id="36881"/>
    <lineage>
        <taxon>Eukaryota</taxon>
        <taxon>Viridiplantae</taxon>
        <taxon>Chlorophyta</taxon>
        <taxon>Pyramimonadophyceae</taxon>
        <taxon>Pyramimonadales</taxon>
        <taxon>Pyramimonadaceae</taxon>
        <taxon>Cymbomonas</taxon>
    </lineage>
</organism>
<dbReference type="NCBIfam" id="NF037997">
    <property type="entry name" value="Na_Pi_symport"/>
    <property type="match status" value="1"/>
</dbReference>
<accession>A0AAE0FXN6</accession>
<proteinExistence type="inferred from homology"/>
<keyword evidence="10" id="KW-1185">Reference proteome</keyword>
<keyword evidence="5 8" id="KW-1133">Transmembrane helix</keyword>
<dbReference type="InterPro" id="IPR003841">
    <property type="entry name" value="Na/Pi_transpt"/>
</dbReference>
<feature type="compositionally biased region" description="Polar residues" evidence="7">
    <location>
        <begin position="62"/>
        <end position="72"/>
    </location>
</feature>
<evidence type="ECO:0000256" key="8">
    <source>
        <dbReference type="SAM" id="Phobius"/>
    </source>
</evidence>
<name>A0AAE0FXN6_9CHLO</name>
<feature type="transmembrane region" description="Helical" evidence="8">
    <location>
        <begin position="199"/>
        <end position="225"/>
    </location>
</feature>
<gene>
    <name evidence="9" type="ORF">CYMTET_23950</name>
</gene>
<evidence type="ECO:0000256" key="3">
    <source>
        <dbReference type="ARBA" id="ARBA00022475"/>
    </source>
</evidence>
<evidence type="ECO:0000256" key="6">
    <source>
        <dbReference type="ARBA" id="ARBA00023136"/>
    </source>
</evidence>
<keyword evidence="6 8" id="KW-0472">Membrane</keyword>
<comment type="caution">
    <text evidence="9">The sequence shown here is derived from an EMBL/GenBank/DDBJ whole genome shotgun (WGS) entry which is preliminary data.</text>
</comment>
<evidence type="ECO:0000313" key="10">
    <source>
        <dbReference type="Proteomes" id="UP001190700"/>
    </source>
</evidence>
<evidence type="ECO:0000256" key="7">
    <source>
        <dbReference type="SAM" id="MobiDB-lite"/>
    </source>
</evidence>
<feature type="region of interest" description="Disordered" evidence="7">
    <location>
        <begin position="51"/>
        <end position="75"/>
    </location>
</feature>
<sequence>MGIEHDPGPEGDSGEGESVIVNACLVYFIVFLLLNKRLIYKLLGWENEDGTDCEQGEPQAKQEPSNSSNLNPIYTGDELSCNDEQVISGKTSEGQMTSFEVTTDQKPTSERKSSLFSADGGRKRSLSTIIMGEPVAEFQDEDKKALENWEQGDEYNPTPEFRENFIKVFSCGLAKGDVNNPEAAGPAFKALFWLSGVNWFKVGSVIFVFYLIYLFLVMLALMGTGFKLLGGKDSAKMFDVVDNPISGLMIGVLATVLVQSSSTTTSIIIGLVGADEMSVETAIPMIMGANIGTSVTNTLVAMGHFANPVELRRGFAGATVHDVFNMLSVIVILPLQWASNFLGHLTYEMVKDTQACEEDSDTACEDQDFIKPFIKPYSSGVASYDKKIADYVAQGFCDGQCADSSSSNDKLKTATEYMCNKDEDGTYKCDGIDDFENSWLENDVLKEKRLPGYMQFKSSNIAEYFYACPIKDCNVTLGYASEFWDETSNSVNPEAAGLFNGTAQATGQVFEVCHKMKVDLCDADLLKDVPSHTWGQYWNLCDWAHVCVCQHLECYSGMASGAVPLVL</sequence>
<dbReference type="Proteomes" id="UP001190700">
    <property type="component" value="Unassembled WGS sequence"/>
</dbReference>
<evidence type="ECO:0000256" key="1">
    <source>
        <dbReference type="ARBA" id="ARBA00004651"/>
    </source>
</evidence>
<comment type="subcellular location">
    <subcellularLocation>
        <location evidence="1">Cell membrane</location>
        <topology evidence="1">Multi-pass membrane protein</topology>
    </subcellularLocation>
</comment>
<evidence type="ECO:0000256" key="2">
    <source>
        <dbReference type="ARBA" id="ARBA00005808"/>
    </source>
</evidence>
<dbReference type="Pfam" id="PF02690">
    <property type="entry name" value="Na_Pi_cotrans"/>
    <property type="match status" value="1"/>
</dbReference>
<protein>
    <submittedName>
        <fullName evidence="9">Uncharacterized protein</fullName>
    </submittedName>
</protein>
<dbReference type="GO" id="GO:0005436">
    <property type="term" value="F:sodium:phosphate symporter activity"/>
    <property type="evidence" value="ECO:0007669"/>
    <property type="project" value="InterPro"/>
</dbReference>
<keyword evidence="3" id="KW-1003">Cell membrane</keyword>
<feature type="compositionally biased region" description="Polar residues" evidence="7">
    <location>
        <begin position="89"/>
        <end position="106"/>
    </location>
</feature>
<feature type="region of interest" description="Disordered" evidence="7">
    <location>
        <begin position="89"/>
        <end position="120"/>
    </location>
</feature>
<dbReference type="GO" id="GO:0044341">
    <property type="term" value="P:sodium-dependent phosphate transport"/>
    <property type="evidence" value="ECO:0007669"/>
    <property type="project" value="InterPro"/>
</dbReference>
<dbReference type="GO" id="GO:0005886">
    <property type="term" value="C:plasma membrane"/>
    <property type="evidence" value="ECO:0007669"/>
    <property type="project" value="UniProtKB-SubCell"/>
</dbReference>